<dbReference type="OrthoDB" id="10261212at2759"/>
<feature type="compositionally biased region" description="Acidic residues" evidence="1">
    <location>
        <begin position="203"/>
        <end position="212"/>
    </location>
</feature>
<dbReference type="GO" id="GO:0005829">
    <property type="term" value="C:cytosol"/>
    <property type="evidence" value="ECO:0007669"/>
    <property type="project" value="TreeGrafter"/>
</dbReference>
<dbReference type="FunCoup" id="A5DYJ2">
    <property type="interactions" value="278"/>
</dbReference>
<dbReference type="eggNOG" id="KOG2427">
    <property type="taxonomic scope" value="Eukaryota"/>
</dbReference>
<dbReference type="EMBL" id="CH981526">
    <property type="protein sequence ID" value="EDK44250.1"/>
    <property type="molecule type" value="Genomic_DNA"/>
</dbReference>
<evidence type="ECO:0000313" key="3">
    <source>
        <dbReference type="EMBL" id="EDK44250.1"/>
    </source>
</evidence>
<dbReference type="InParanoid" id="A5DYJ2"/>
<feature type="compositionally biased region" description="Low complexity" evidence="1">
    <location>
        <begin position="404"/>
        <end position="413"/>
    </location>
</feature>
<dbReference type="GO" id="GO:0016807">
    <property type="term" value="F:cysteine-type carboxypeptidase activity"/>
    <property type="evidence" value="ECO:0007669"/>
    <property type="project" value="TreeGrafter"/>
</dbReference>
<dbReference type="Proteomes" id="UP000001996">
    <property type="component" value="Unassembled WGS sequence"/>
</dbReference>
<feature type="domain" description="MINDY deubiquitinase" evidence="2">
    <location>
        <begin position="15"/>
        <end position="336"/>
    </location>
</feature>
<dbReference type="GO" id="GO:0071944">
    <property type="term" value="C:cell periphery"/>
    <property type="evidence" value="ECO:0007669"/>
    <property type="project" value="TreeGrafter"/>
</dbReference>
<dbReference type="AlphaFoldDB" id="A5DYJ2"/>
<protein>
    <recommendedName>
        <fullName evidence="2">MINDY deubiquitinase domain-containing protein</fullName>
    </recommendedName>
</protein>
<dbReference type="GO" id="GO:0004843">
    <property type="term" value="F:cysteine-type deubiquitinase activity"/>
    <property type="evidence" value="ECO:0007669"/>
    <property type="project" value="InterPro"/>
</dbReference>
<dbReference type="InterPro" id="IPR033979">
    <property type="entry name" value="MINDY_domain"/>
</dbReference>
<evidence type="ECO:0000313" key="4">
    <source>
        <dbReference type="Proteomes" id="UP000001996"/>
    </source>
</evidence>
<name>A5DYJ2_LODEL</name>
<dbReference type="HOGENOM" id="CLU_022566_0_1_1"/>
<dbReference type="OMA" id="HTRFSNE"/>
<accession>A5DYJ2</accession>
<keyword evidence="4" id="KW-1185">Reference proteome</keyword>
<reference evidence="3 4" key="1">
    <citation type="journal article" date="2009" name="Nature">
        <title>Evolution of pathogenicity and sexual reproduction in eight Candida genomes.</title>
        <authorList>
            <person name="Butler G."/>
            <person name="Rasmussen M.D."/>
            <person name="Lin M.F."/>
            <person name="Santos M.A."/>
            <person name="Sakthikumar S."/>
            <person name="Munro C.A."/>
            <person name="Rheinbay E."/>
            <person name="Grabherr M."/>
            <person name="Forche A."/>
            <person name="Reedy J.L."/>
            <person name="Agrafioti I."/>
            <person name="Arnaud M.B."/>
            <person name="Bates S."/>
            <person name="Brown A.J."/>
            <person name="Brunke S."/>
            <person name="Costanzo M.C."/>
            <person name="Fitzpatrick D.A."/>
            <person name="de Groot P.W."/>
            <person name="Harris D."/>
            <person name="Hoyer L.L."/>
            <person name="Hube B."/>
            <person name="Klis F.M."/>
            <person name="Kodira C."/>
            <person name="Lennard N."/>
            <person name="Logue M.E."/>
            <person name="Martin R."/>
            <person name="Neiman A.M."/>
            <person name="Nikolaou E."/>
            <person name="Quail M.A."/>
            <person name="Quinn J."/>
            <person name="Santos M.C."/>
            <person name="Schmitzberger F.F."/>
            <person name="Sherlock G."/>
            <person name="Shah P."/>
            <person name="Silverstein K.A."/>
            <person name="Skrzypek M.S."/>
            <person name="Soll D."/>
            <person name="Staggs R."/>
            <person name="Stansfield I."/>
            <person name="Stumpf M.P."/>
            <person name="Sudbery P.E."/>
            <person name="Srikantha T."/>
            <person name="Zeng Q."/>
            <person name="Berman J."/>
            <person name="Berriman M."/>
            <person name="Heitman J."/>
            <person name="Gow N.A."/>
            <person name="Lorenz M.C."/>
            <person name="Birren B.W."/>
            <person name="Kellis M."/>
            <person name="Cuomo C.A."/>
        </authorList>
    </citation>
    <scope>NUCLEOTIDE SEQUENCE [LARGE SCALE GENOMIC DNA]</scope>
    <source>
        <strain evidence="4">ATCC 11503 / BCRC 21390 / CBS 2605 / JCM 1781 / NBRC 1676 / NRRL YB-4239</strain>
    </source>
</reference>
<feature type="region of interest" description="Disordered" evidence="1">
    <location>
        <begin position="194"/>
        <end position="214"/>
    </location>
</feature>
<dbReference type="STRING" id="379508.A5DYJ2"/>
<proteinExistence type="predicted"/>
<dbReference type="Pfam" id="PF04424">
    <property type="entry name" value="MINDY_DUB"/>
    <property type="match status" value="1"/>
</dbReference>
<dbReference type="GO" id="GO:0071108">
    <property type="term" value="P:protein K48-linked deubiquitination"/>
    <property type="evidence" value="ECO:0007669"/>
    <property type="project" value="TreeGrafter"/>
</dbReference>
<organism evidence="3 4">
    <name type="scientific">Lodderomyces elongisporus (strain ATCC 11503 / CBS 2605 / JCM 1781 / NBRC 1676 / NRRL YB-4239)</name>
    <name type="common">Yeast</name>
    <name type="synonym">Saccharomyces elongisporus</name>
    <dbReference type="NCBI Taxonomy" id="379508"/>
    <lineage>
        <taxon>Eukaryota</taxon>
        <taxon>Fungi</taxon>
        <taxon>Dikarya</taxon>
        <taxon>Ascomycota</taxon>
        <taxon>Saccharomycotina</taxon>
        <taxon>Pichiomycetes</taxon>
        <taxon>Debaryomycetaceae</taxon>
        <taxon>Candida/Lodderomyces clade</taxon>
        <taxon>Lodderomyces</taxon>
    </lineage>
</organism>
<gene>
    <name evidence="3" type="ORF">LELG_02429</name>
</gene>
<evidence type="ECO:0000259" key="2">
    <source>
        <dbReference type="Pfam" id="PF04424"/>
    </source>
</evidence>
<dbReference type="PANTHER" id="PTHR18063:SF6">
    <property type="entry name" value="UBIQUITIN CARBOXYL-TERMINAL HYDROLASE"/>
    <property type="match status" value="1"/>
</dbReference>
<dbReference type="InterPro" id="IPR007518">
    <property type="entry name" value="MINDY"/>
</dbReference>
<feature type="region of interest" description="Disordered" evidence="1">
    <location>
        <begin position="404"/>
        <end position="463"/>
    </location>
</feature>
<dbReference type="PANTHER" id="PTHR18063">
    <property type="entry name" value="NF-E2 INDUCIBLE PROTEIN"/>
    <property type="match status" value="1"/>
</dbReference>
<dbReference type="GO" id="GO:1990380">
    <property type="term" value="F:K48-linked deubiquitinase activity"/>
    <property type="evidence" value="ECO:0007669"/>
    <property type="project" value="InterPro"/>
</dbReference>
<dbReference type="VEuPathDB" id="FungiDB:LELG_02429"/>
<evidence type="ECO:0000256" key="1">
    <source>
        <dbReference type="SAM" id="MobiDB-lite"/>
    </source>
</evidence>
<sequence>MLPLGSSQTINGSIKFPIKLINWTPHYAINESISTPILLQDQNGPCPLIALVNTLLLQNDFNDFLASQIRQGKRKISEPAGAFVVNNLKHELRKKYESTGNILLVDVLSLLGDLLLTLVENGSTDLDSGVVDELLAQLPKLHTGLNVDPNLLTGGFAPSLATELFDAFGLDFRHGWVVETSDNVGTSGQMVQKVEQNSCSDNDNSENSENPEDSGLLNIVRQLETYDRVQDYLLSDQENVGYLENKQLLTTWLNENQTQLTRQGLFNLNSVMEEGKFVIFFRNNHFNTLFRKGDEEFYLLVTDLSFGASKSLRSQLIWQSLSSVSGQDDLFFTGDFSPILDIEQDLPRGDNVDDRGEYYISGQDDTLESDLILLRQLQLEEDEAVARRMQEKFNKERKIKKLQLQLQQEQTKTPIGSEQNSRNQKMAQPPKKQSTSASPVQQQQTIEKKGKLSGFFKKMKFSN</sequence>
<feature type="compositionally biased region" description="Polar residues" evidence="1">
    <location>
        <begin position="414"/>
        <end position="445"/>
    </location>
</feature>